<evidence type="ECO:0000313" key="3">
    <source>
        <dbReference type="Proteomes" id="UP001642409"/>
    </source>
</evidence>
<keyword evidence="3" id="KW-1185">Reference proteome</keyword>
<dbReference type="Proteomes" id="UP001642409">
    <property type="component" value="Unassembled WGS sequence"/>
</dbReference>
<dbReference type="EMBL" id="CATOUU010001031">
    <property type="protein sequence ID" value="CAI9967935.1"/>
    <property type="molecule type" value="Genomic_DNA"/>
</dbReference>
<evidence type="ECO:0000313" key="2">
    <source>
        <dbReference type="EMBL" id="CAL6001567.1"/>
    </source>
</evidence>
<dbReference type="EMBL" id="CAXDID020000044">
    <property type="protein sequence ID" value="CAL6001567.1"/>
    <property type="molecule type" value="Genomic_DNA"/>
</dbReference>
<name>A0AA86R0G9_9EUKA</name>
<protein>
    <submittedName>
        <fullName evidence="2">Hypothetical_protein</fullName>
    </submittedName>
</protein>
<accession>A0AA86R0G9</accession>
<proteinExistence type="predicted"/>
<evidence type="ECO:0000313" key="1">
    <source>
        <dbReference type="EMBL" id="CAI9967935.1"/>
    </source>
</evidence>
<reference evidence="1" key="1">
    <citation type="submission" date="2023-06" db="EMBL/GenBank/DDBJ databases">
        <authorList>
            <person name="Kurt Z."/>
        </authorList>
    </citation>
    <scope>NUCLEOTIDE SEQUENCE</scope>
</reference>
<gene>
    <name evidence="2" type="ORF">HINF_LOCUS17497</name>
    <name evidence="1" type="ORF">HINF_LOCUS55580</name>
</gene>
<organism evidence="1">
    <name type="scientific">Hexamita inflata</name>
    <dbReference type="NCBI Taxonomy" id="28002"/>
    <lineage>
        <taxon>Eukaryota</taxon>
        <taxon>Metamonada</taxon>
        <taxon>Diplomonadida</taxon>
        <taxon>Hexamitidae</taxon>
        <taxon>Hexamitinae</taxon>
        <taxon>Hexamita</taxon>
    </lineage>
</organism>
<dbReference type="AlphaFoldDB" id="A0AA86R0G9"/>
<comment type="caution">
    <text evidence="1">The sequence shown here is derived from an EMBL/GenBank/DDBJ whole genome shotgun (WGS) entry which is preliminary data.</text>
</comment>
<reference evidence="2 3" key="2">
    <citation type="submission" date="2024-07" db="EMBL/GenBank/DDBJ databases">
        <authorList>
            <person name="Akdeniz Z."/>
        </authorList>
    </citation>
    <scope>NUCLEOTIDE SEQUENCE [LARGE SCALE GENOMIC DNA]</scope>
</reference>
<sequence length="107" mass="12645">MSAITRMSVIFTITSGYKQIMESQKQQSVRKHSWERTVHILQESEVLSRQYSTTDIWRFDACQYQSIRRIPKVCAYEMTMRIYFKSDVKNICEDKIVCASTPISTYN</sequence>